<dbReference type="RefSeq" id="WP_047809827.1">
    <property type="nucleotide sequence ID" value="NZ_LDZY01000006.1"/>
</dbReference>
<feature type="domain" description="PAS" evidence="7">
    <location>
        <begin position="198"/>
        <end position="249"/>
    </location>
</feature>
<evidence type="ECO:0000256" key="4">
    <source>
        <dbReference type="ARBA" id="ARBA00023125"/>
    </source>
</evidence>
<dbReference type="PROSITE" id="PS00676">
    <property type="entry name" value="SIGMA54_INTERACT_2"/>
    <property type="match status" value="1"/>
</dbReference>
<dbReference type="PROSITE" id="PS50112">
    <property type="entry name" value="PAS"/>
    <property type="match status" value="1"/>
</dbReference>
<dbReference type="SUPFAM" id="SSF52540">
    <property type="entry name" value="P-loop containing nucleoside triphosphate hydrolases"/>
    <property type="match status" value="1"/>
</dbReference>
<dbReference type="STRING" id="476652.DEAC_c19440"/>
<dbReference type="Pfam" id="PF02954">
    <property type="entry name" value="HTH_8"/>
    <property type="match status" value="1"/>
</dbReference>
<feature type="domain" description="Sigma-54 factor interaction" evidence="6">
    <location>
        <begin position="327"/>
        <end position="554"/>
    </location>
</feature>
<dbReference type="InterPro" id="IPR010524">
    <property type="entry name" value="Sig_transdc_resp-reg_PrpR_N"/>
</dbReference>
<dbReference type="FunFam" id="3.40.50.300:FF:000006">
    <property type="entry name" value="DNA-binding transcriptional regulator NtrC"/>
    <property type="match status" value="1"/>
</dbReference>
<evidence type="ECO:0000256" key="1">
    <source>
        <dbReference type="ARBA" id="ARBA00022741"/>
    </source>
</evidence>
<dbReference type="GO" id="GO:0000156">
    <property type="term" value="F:phosphorelay response regulator activity"/>
    <property type="evidence" value="ECO:0007669"/>
    <property type="project" value="InterPro"/>
</dbReference>
<dbReference type="NCBIfam" id="TIGR00229">
    <property type="entry name" value="sensory_box"/>
    <property type="match status" value="1"/>
</dbReference>
<keyword evidence="4" id="KW-0238">DNA-binding</keyword>
<evidence type="ECO:0000256" key="3">
    <source>
        <dbReference type="ARBA" id="ARBA00023015"/>
    </source>
</evidence>
<gene>
    <name evidence="8" type="primary">prpR</name>
    <name evidence="8" type="ORF">DEAC_c19440</name>
</gene>
<accession>A0A0J1FQY0</accession>
<reference evidence="8 9" key="1">
    <citation type="submission" date="2015-06" db="EMBL/GenBank/DDBJ databases">
        <title>Draft genome of the moderately acidophilic sulfate reducer Candidatus Desulfosporosinus acididurans strain M1.</title>
        <authorList>
            <person name="Poehlein A."/>
            <person name="Petzsch P."/>
            <person name="Johnson B.D."/>
            <person name="Schloemann M."/>
            <person name="Daniel R."/>
            <person name="Muehling M."/>
        </authorList>
    </citation>
    <scope>NUCLEOTIDE SEQUENCE [LARGE SCALE GENOMIC DNA]</scope>
    <source>
        <strain evidence="8 9">M1</strain>
    </source>
</reference>
<organism evidence="8 9">
    <name type="scientific">Desulfosporosinus acididurans</name>
    <dbReference type="NCBI Taxonomy" id="476652"/>
    <lineage>
        <taxon>Bacteria</taxon>
        <taxon>Bacillati</taxon>
        <taxon>Bacillota</taxon>
        <taxon>Clostridia</taxon>
        <taxon>Eubacteriales</taxon>
        <taxon>Desulfitobacteriaceae</taxon>
        <taxon>Desulfosporosinus</taxon>
    </lineage>
</organism>
<dbReference type="InterPro" id="IPR003593">
    <property type="entry name" value="AAA+_ATPase"/>
</dbReference>
<dbReference type="SUPFAM" id="SSF55785">
    <property type="entry name" value="PYP-like sensor domain (PAS domain)"/>
    <property type="match status" value="1"/>
</dbReference>
<sequence>MNNKRDLDQLNLALIASYPKLSEVFEKTVKREGINYINVFAAFEEAANLAQKIEPKVDAILSRGGTAEYIRRVVDIPVISVPITQFNIVRSMYQVPKEVNDIAFFNYGRNIYGIRDIEAMFNKTLHEYIYLNKQDIIQAVSDVKKRGLKVIIGGNVAIQLAQEEGLEGIEICSGEETVYRSILETKHVVQVHQLVRNQAIRLNAVLNSIAEGIIVTDEQNRIVTFNPSAERIFRLPKEDALGKQVLDIVPNTGIPNVYKNGEPEIAYLQKINGGIITATRQPIFLNDKPVGVVSTFQDVTKVQNLEQQIRKRIYHKGFIAKHHFEDILTNNANMLELKEMAALYATTQSSVLIEGESGTGKELFAQSIHNSSQRANGPFIAVNCAAIPEHLLESELFGYEGGAFTGAKKEGKLGLFELAHNGTIFLDEIGEIPKSLQARLLRVLQEKEIMHIGGDKIIPVDIRIISATNKNLEEKVKHEEFRNDLYYRLKVFGIKLPPLRERKEDIPLLTKVFFQKFGKELDVKTENELLPLLLEYTWPGNIRELRNVIEQLSLLVDHFKNIPSWIGILNKVLNKEIKKNNKMFSLQVNLENGLKDALDQAEKQILDSMLAQYENDRNLVAQKLGIGRTTLWRKRNELKD</sequence>
<dbReference type="PROSITE" id="PS00675">
    <property type="entry name" value="SIGMA54_INTERACT_1"/>
    <property type="match status" value="1"/>
</dbReference>
<name>A0A0J1FQY0_9FIRM</name>
<evidence type="ECO:0000256" key="5">
    <source>
        <dbReference type="ARBA" id="ARBA00023163"/>
    </source>
</evidence>
<dbReference type="PROSITE" id="PS50045">
    <property type="entry name" value="SIGMA54_INTERACT_4"/>
    <property type="match status" value="1"/>
</dbReference>
<dbReference type="AlphaFoldDB" id="A0A0J1FQY0"/>
<keyword evidence="3" id="KW-0805">Transcription regulation</keyword>
<keyword evidence="2" id="KW-0067">ATP-binding</keyword>
<dbReference type="PANTHER" id="PTHR32071">
    <property type="entry name" value="TRANSCRIPTIONAL REGULATORY PROTEIN"/>
    <property type="match status" value="1"/>
</dbReference>
<dbReference type="Pfam" id="PF00989">
    <property type="entry name" value="PAS"/>
    <property type="match status" value="1"/>
</dbReference>
<dbReference type="Gene3D" id="3.40.50.300">
    <property type="entry name" value="P-loop containing nucleotide triphosphate hydrolases"/>
    <property type="match status" value="1"/>
</dbReference>
<dbReference type="SMART" id="SM00091">
    <property type="entry name" value="PAS"/>
    <property type="match status" value="1"/>
</dbReference>
<keyword evidence="1" id="KW-0547">Nucleotide-binding</keyword>
<dbReference type="InterPro" id="IPR025943">
    <property type="entry name" value="Sigma_54_int_dom_ATP-bd_2"/>
</dbReference>
<dbReference type="Gene3D" id="1.10.10.60">
    <property type="entry name" value="Homeodomain-like"/>
    <property type="match status" value="1"/>
</dbReference>
<dbReference type="InterPro" id="IPR013767">
    <property type="entry name" value="PAS_fold"/>
</dbReference>
<dbReference type="InterPro" id="IPR027417">
    <property type="entry name" value="P-loop_NTPase"/>
</dbReference>
<dbReference type="Gene3D" id="1.10.8.60">
    <property type="match status" value="1"/>
</dbReference>
<keyword evidence="9" id="KW-1185">Reference proteome</keyword>
<dbReference type="InterPro" id="IPR009057">
    <property type="entry name" value="Homeodomain-like_sf"/>
</dbReference>
<dbReference type="PROSITE" id="PS00688">
    <property type="entry name" value="SIGMA54_INTERACT_3"/>
    <property type="match status" value="1"/>
</dbReference>
<dbReference type="GO" id="GO:0043565">
    <property type="term" value="F:sequence-specific DNA binding"/>
    <property type="evidence" value="ECO:0007669"/>
    <property type="project" value="InterPro"/>
</dbReference>
<dbReference type="SMART" id="SM00382">
    <property type="entry name" value="AAA"/>
    <property type="match status" value="1"/>
</dbReference>
<protein>
    <submittedName>
        <fullName evidence="8">Propionate catabolism operon regulatory protein</fullName>
    </submittedName>
</protein>
<dbReference type="Pfam" id="PF25601">
    <property type="entry name" value="AAA_lid_14"/>
    <property type="match status" value="1"/>
</dbReference>
<dbReference type="GO" id="GO:0005524">
    <property type="term" value="F:ATP binding"/>
    <property type="evidence" value="ECO:0007669"/>
    <property type="project" value="UniProtKB-KW"/>
</dbReference>
<dbReference type="Pfam" id="PF06506">
    <property type="entry name" value="PrpR_N"/>
    <property type="match status" value="1"/>
</dbReference>
<dbReference type="InterPro" id="IPR035965">
    <property type="entry name" value="PAS-like_dom_sf"/>
</dbReference>
<dbReference type="InterPro" id="IPR025662">
    <property type="entry name" value="Sigma_54_int_dom_ATP-bd_1"/>
</dbReference>
<dbReference type="CDD" id="cd00009">
    <property type="entry name" value="AAA"/>
    <property type="match status" value="1"/>
</dbReference>
<dbReference type="SUPFAM" id="SSF46689">
    <property type="entry name" value="Homeodomain-like"/>
    <property type="match status" value="1"/>
</dbReference>
<dbReference type="InterPro" id="IPR058031">
    <property type="entry name" value="AAA_lid_NorR"/>
</dbReference>
<dbReference type="InterPro" id="IPR000014">
    <property type="entry name" value="PAS"/>
</dbReference>
<dbReference type="Pfam" id="PF00158">
    <property type="entry name" value="Sigma54_activat"/>
    <property type="match status" value="1"/>
</dbReference>
<dbReference type="EMBL" id="LDZY01000006">
    <property type="protein sequence ID" value="KLU65905.1"/>
    <property type="molecule type" value="Genomic_DNA"/>
</dbReference>
<dbReference type="Gene3D" id="3.40.50.10660">
    <property type="entry name" value="PrpR receptor domain-like"/>
    <property type="match status" value="1"/>
</dbReference>
<evidence type="ECO:0000313" key="9">
    <source>
        <dbReference type="Proteomes" id="UP000036356"/>
    </source>
</evidence>
<dbReference type="PANTHER" id="PTHR32071:SF57">
    <property type="entry name" value="C4-DICARBOXYLATE TRANSPORT TRANSCRIPTIONAL REGULATORY PROTEIN DCTD"/>
    <property type="match status" value="1"/>
</dbReference>
<dbReference type="InterPro" id="IPR025944">
    <property type="entry name" value="Sigma_54_int_dom_CS"/>
</dbReference>
<evidence type="ECO:0000259" key="7">
    <source>
        <dbReference type="PROSITE" id="PS50112"/>
    </source>
</evidence>
<dbReference type="Proteomes" id="UP000036356">
    <property type="component" value="Unassembled WGS sequence"/>
</dbReference>
<dbReference type="Gene3D" id="3.30.450.20">
    <property type="entry name" value="PAS domain"/>
    <property type="match status" value="1"/>
</dbReference>
<dbReference type="GO" id="GO:0006355">
    <property type="term" value="P:regulation of DNA-templated transcription"/>
    <property type="evidence" value="ECO:0007669"/>
    <property type="project" value="InterPro"/>
</dbReference>
<dbReference type="SUPFAM" id="SSF159800">
    <property type="entry name" value="PrpR receptor domain-like"/>
    <property type="match status" value="1"/>
</dbReference>
<evidence type="ECO:0000256" key="2">
    <source>
        <dbReference type="ARBA" id="ARBA00022840"/>
    </source>
</evidence>
<dbReference type="Gene3D" id="3.40.50.2300">
    <property type="match status" value="1"/>
</dbReference>
<proteinExistence type="predicted"/>
<evidence type="ECO:0000259" key="6">
    <source>
        <dbReference type="PROSITE" id="PS50045"/>
    </source>
</evidence>
<dbReference type="InterPro" id="IPR002197">
    <property type="entry name" value="HTH_Fis"/>
</dbReference>
<comment type="caution">
    <text evidence="8">The sequence shown here is derived from an EMBL/GenBank/DDBJ whole genome shotgun (WGS) entry which is preliminary data.</text>
</comment>
<dbReference type="CDD" id="cd00130">
    <property type="entry name" value="PAS"/>
    <property type="match status" value="1"/>
</dbReference>
<dbReference type="InterPro" id="IPR002078">
    <property type="entry name" value="Sigma_54_int"/>
</dbReference>
<evidence type="ECO:0000313" key="8">
    <source>
        <dbReference type="EMBL" id="KLU65905.1"/>
    </source>
</evidence>
<keyword evidence="5" id="KW-0804">Transcription</keyword>
<dbReference type="PATRIC" id="fig|476652.3.peg.2011"/>